<proteinExistence type="predicted"/>
<organism evidence="2 3">
    <name type="scientific">Dokdonella soli</name>
    <dbReference type="NCBI Taxonomy" id="529810"/>
    <lineage>
        <taxon>Bacteria</taxon>
        <taxon>Pseudomonadati</taxon>
        <taxon>Pseudomonadota</taxon>
        <taxon>Gammaproteobacteria</taxon>
        <taxon>Lysobacterales</taxon>
        <taxon>Rhodanobacteraceae</taxon>
        <taxon>Dokdonella</taxon>
    </lineage>
</organism>
<evidence type="ECO:0000256" key="1">
    <source>
        <dbReference type="SAM" id="Phobius"/>
    </source>
</evidence>
<sequence length="108" mass="11250">MAIFFNWLGLAWLIAGLGAAIGLQNLGLLVQSSGQYFGTVACLVIVALDIAYRLFAAKPRAANSVGAFTANSEVRSHWLLGPSVAGSLMFIPAWAAALVALVLGYILG</sequence>
<reference evidence="2 3" key="1">
    <citation type="journal article" date="2019" name="Int. J. Syst. Evol. Microbiol.">
        <title>The Global Catalogue of Microorganisms (GCM) 10K type strain sequencing project: providing services to taxonomists for standard genome sequencing and annotation.</title>
        <authorList>
            <consortium name="The Broad Institute Genomics Platform"/>
            <consortium name="The Broad Institute Genome Sequencing Center for Infectious Disease"/>
            <person name="Wu L."/>
            <person name="Ma J."/>
        </authorList>
    </citation>
    <scope>NUCLEOTIDE SEQUENCE [LARGE SCALE GENOMIC DNA]</scope>
    <source>
        <strain evidence="2 3">JCM 15421</strain>
    </source>
</reference>
<keyword evidence="3" id="KW-1185">Reference proteome</keyword>
<feature type="transmembrane region" description="Helical" evidence="1">
    <location>
        <begin position="84"/>
        <end position="107"/>
    </location>
</feature>
<keyword evidence="1" id="KW-0812">Transmembrane</keyword>
<keyword evidence="1" id="KW-0472">Membrane</keyword>
<dbReference type="Proteomes" id="UP001501523">
    <property type="component" value="Unassembled WGS sequence"/>
</dbReference>
<evidence type="ECO:0000313" key="2">
    <source>
        <dbReference type="EMBL" id="GAA0718381.1"/>
    </source>
</evidence>
<protein>
    <submittedName>
        <fullName evidence="2">Uncharacterized protein</fullName>
    </submittedName>
</protein>
<feature type="transmembrane region" description="Helical" evidence="1">
    <location>
        <begin position="36"/>
        <end position="55"/>
    </location>
</feature>
<gene>
    <name evidence="2" type="ORF">GCM10009105_25950</name>
</gene>
<accession>A0ABN1INY4</accession>
<comment type="caution">
    <text evidence="2">The sequence shown here is derived from an EMBL/GenBank/DDBJ whole genome shotgun (WGS) entry which is preliminary data.</text>
</comment>
<dbReference type="EMBL" id="BAAAEU010000022">
    <property type="protein sequence ID" value="GAA0718381.1"/>
    <property type="molecule type" value="Genomic_DNA"/>
</dbReference>
<dbReference type="RefSeq" id="WP_343791795.1">
    <property type="nucleotide sequence ID" value="NZ_BAAAEU010000022.1"/>
</dbReference>
<keyword evidence="1" id="KW-1133">Transmembrane helix</keyword>
<evidence type="ECO:0000313" key="3">
    <source>
        <dbReference type="Proteomes" id="UP001501523"/>
    </source>
</evidence>
<name>A0ABN1INY4_9GAMM</name>